<organism evidence="1 2">
    <name type="scientific">Acanthoscelides obtectus</name>
    <name type="common">Bean weevil</name>
    <name type="synonym">Bruchus obtectus</name>
    <dbReference type="NCBI Taxonomy" id="200917"/>
    <lineage>
        <taxon>Eukaryota</taxon>
        <taxon>Metazoa</taxon>
        <taxon>Ecdysozoa</taxon>
        <taxon>Arthropoda</taxon>
        <taxon>Hexapoda</taxon>
        <taxon>Insecta</taxon>
        <taxon>Pterygota</taxon>
        <taxon>Neoptera</taxon>
        <taxon>Endopterygota</taxon>
        <taxon>Coleoptera</taxon>
        <taxon>Polyphaga</taxon>
        <taxon>Cucujiformia</taxon>
        <taxon>Chrysomeloidea</taxon>
        <taxon>Chrysomelidae</taxon>
        <taxon>Bruchinae</taxon>
        <taxon>Bruchini</taxon>
        <taxon>Acanthoscelides</taxon>
    </lineage>
</organism>
<accession>A0A9P0Q5P1</accession>
<dbReference type="OrthoDB" id="8197232at2759"/>
<comment type="caution">
    <text evidence="1">The sequence shown here is derived from an EMBL/GenBank/DDBJ whole genome shotgun (WGS) entry which is preliminary data.</text>
</comment>
<evidence type="ECO:0000313" key="1">
    <source>
        <dbReference type="EMBL" id="CAH2011859.1"/>
    </source>
</evidence>
<dbReference type="EMBL" id="CAKOFQ010008121">
    <property type="protein sequence ID" value="CAH2011859.1"/>
    <property type="molecule type" value="Genomic_DNA"/>
</dbReference>
<dbReference type="Proteomes" id="UP001152888">
    <property type="component" value="Unassembled WGS sequence"/>
</dbReference>
<name>A0A9P0Q5P1_ACAOB</name>
<dbReference type="PANTHER" id="PTHR47510:SF3">
    <property type="entry name" value="ENDO_EXONUCLEASE_PHOSPHATASE DOMAIN-CONTAINING PROTEIN"/>
    <property type="match status" value="1"/>
</dbReference>
<evidence type="ECO:0000313" key="2">
    <source>
        <dbReference type="Proteomes" id="UP001152888"/>
    </source>
</evidence>
<proteinExistence type="predicted"/>
<dbReference type="AlphaFoldDB" id="A0A9P0Q5P1"/>
<sequence length="202" mass="23486">MKETLTFLTELHKDDATLVSMDCLKKFKYSYRQEIVKAKIKANDDYINKFNNRQHAAWSIIKNVKPNTHNQDSSTSLTVHQFNDFFTHISQTLLNKITPSAVSPSHYMNHPTHSSHFRFREVTYHDMRTAINKLKNSKSTDPYGFTVKIVKTLQNLIIYPLTKLFNQCIGSNTFPDFFKPSKIIPIFKQHILKIYATTGPFP</sequence>
<dbReference type="PANTHER" id="PTHR47510">
    <property type="entry name" value="REVERSE TRANSCRIPTASE DOMAIN-CONTAINING PROTEIN"/>
    <property type="match status" value="1"/>
</dbReference>
<gene>
    <name evidence="1" type="ORF">ACAOBT_LOCUS32455</name>
</gene>
<reference evidence="1" key="1">
    <citation type="submission" date="2022-03" db="EMBL/GenBank/DDBJ databases">
        <authorList>
            <person name="Sayadi A."/>
        </authorList>
    </citation>
    <scope>NUCLEOTIDE SEQUENCE</scope>
</reference>
<protein>
    <recommendedName>
        <fullName evidence="3">Reverse transcriptase domain-containing protein</fullName>
    </recommendedName>
</protein>
<evidence type="ECO:0008006" key="3">
    <source>
        <dbReference type="Google" id="ProtNLM"/>
    </source>
</evidence>
<keyword evidence="2" id="KW-1185">Reference proteome</keyword>